<evidence type="ECO:0000313" key="2">
    <source>
        <dbReference type="EMBL" id="KAJ3481938.1"/>
    </source>
</evidence>
<sequence length="270" mass="29078">MPVDTTTTQILADLTTTSTGGIKVGVGIAKAIKFVMPSANLAEGERHLQAAIFKLREEKHQMARSDVRDLDDQYDTLHSRHGDIKNSLKRHGWSVKPADIIDKYKLARQAMELVSDAQELYDDVLRSSASAAHQNIKDEFGTKPEPEPEAAPEEVRDDPQGSAHALGFGSLPLLQAAGMFGNFALDVSLILPVELVGPIIGVASQVISLSMGPLAGPSTTPDPVQTGQDIGMIPLSHTVAGTYDFLDDLDDPFTDNTALTQQAYPDVYAM</sequence>
<keyword evidence="3" id="KW-1185">Reference proteome</keyword>
<dbReference type="EMBL" id="JANAWD010000296">
    <property type="protein sequence ID" value="KAJ3481938.1"/>
    <property type="molecule type" value="Genomic_DNA"/>
</dbReference>
<dbReference type="Proteomes" id="UP001212997">
    <property type="component" value="Unassembled WGS sequence"/>
</dbReference>
<feature type="compositionally biased region" description="Basic and acidic residues" evidence="1">
    <location>
        <begin position="135"/>
        <end position="146"/>
    </location>
</feature>
<gene>
    <name evidence="2" type="ORF">NLI96_g7319</name>
</gene>
<name>A0AAD5V158_9APHY</name>
<reference evidence="2" key="1">
    <citation type="submission" date="2022-07" db="EMBL/GenBank/DDBJ databases">
        <title>Genome Sequence of Physisporinus lineatus.</title>
        <authorList>
            <person name="Buettner E."/>
        </authorList>
    </citation>
    <scope>NUCLEOTIDE SEQUENCE</scope>
    <source>
        <strain evidence="2">VT162</strain>
    </source>
</reference>
<proteinExistence type="predicted"/>
<protein>
    <submittedName>
        <fullName evidence="2">Uncharacterized protein</fullName>
    </submittedName>
</protein>
<feature type="region of interest" description="Disordered" evidence="1">
    <location>
        <begin position="133"/>
        <end position="162"/>
    </location>
</feature>
<comment type="caution">
    <text evidence="2">The sequence shown here is derived from an EMBL/GenBank/DDBJ whole genome shotgun (WGS) entry which is preliminary data.</text>
</comment>
<organism evidence="2 3">
    <name type="scientific">Meripilus lineatus</name>
    <dbReference type="NCBI Taxonomy" id="2056292"/>
    <lineage>
        <taxon>Eukaryota</taxon>
        <taxon>Fungi</taxon>
        <taxon>Dikarya</taxon>
        <taxon>Basidiomycota</taxon>
        <taxon>Agaricomycotina</taxon>
        <taxon>Agaricomycetes</taxon>
        <taxon>Polyporales</taxon>
        <taxon>Meripilaceae</taxon>
        <taxon>Meripilus</taxon>
    </lineage>
</organism>
<evidence type="ECO:0000256" key="1">
    <source>
        <dbReference type="SAM" id="MobiDB-lite"/>
    </source>
</evidence>
<evidence type="ECO:0000313" key="3">
    <source>
        <dbReference type="Proteomes" id="UP001212997"/>
    </source>
</evidence>
<accession>A0AAD5V158</accession>
<dbReference type="AlphaFoldDB" id="A0AAD5V158"/>